<dbReference type="InterPro" id="IPR050265">
    <property type="entry name" value="Fe/Mn_Superoxide_Dismutase"/>
</dbReference>
<comment type="caution">
    <text evidence="11">The sequence shown here is derived from an EMBL/GenBank/DDBJ whole genome shotgun (WGS) entry which is preliminary data.</text>
</comment>
<dbReference type="GO" id="GO:0005739">
    <property type="term" value="C:mitochondrion"/>
    <property type="evidence" value="ECO:0007669"/>
    <property type="project" value="TreeGrafter"/>
</dbReference>
<dbReference type="Proteomes" id="UP000688137">
    <property type="component" value="Unassembled WGS sequence"/>
</dbReference>
<feature type="domain" description="Manganese/iron superoxide dismutase C-terminal" evidence="10">
    <location>
        <begin position="111"/>
        <end position="211"/>
    </location>
</feature>
<keyword evidence="12" id="KW-1185">Reference proteome</keyword>
<proteinExistence type="inferred from homology"/>
<feature type="coiled-coil region" evidence="8">
    <location>
        <begin position="46"/>
        <end position="73"/>
    </location>
</feature>
<protein>
    <recommendedName>
        <fullName evidence="7">Superoxide dismutase</fullName>
        <ecNumber evidence="7">1.15.1.1</ecNumber>
    </recommendedName>
</protein>
<dbReference type="PIRSF" id="PIRSF000349">
    <property type="entry name" value="SODismutase"/>
    <property type="match status" value="1"/>
</dbReference>
<comment type="similarity">
    <text evidence="2 7">Belongs to the iron/manganese superoxide dismutase family.</text>
</comment>
<evidence type="ECO:0000256" key="4">
    <source>
        <dbReference type="ARBA" id="ARBA00023002"/>
    </source>
</evidence>
<sequence>MQIFKNSKFFFGTLKAHTLPTLKYGYGDLEPVLSATLLEFHHSKHHQAYINNLNAAQEQLEDALAKNDVQKISSLQGTIKFNLGGHLNHSLFWENLTPIKNGGGQLPDANSALVQEINKNWGSVDNFKTFFNTRTAAIQGSGWGFLGVDQQSKKLRYLELPNQEIPQNYGLTPILTIDVWEHAYWWDYKNVRPNFLANVWKIVNWKDVETRYNQAQK</sequence>
<keyword evidence="4 7" id="KW-0560">Oxidoreductase</keyword>
<evidence type="ECO:0000259" key="9">
    <source>
        <dbReference type="Pfam" id="PF00081"/>
    </source>
</evidence>
<evidence type="ECO:0000256" key="2">
    <source>
        <dbReference type="ARBA" id="ARBA00008714"/>
    </source>
</evidence>
<evidence type="ECO:0000256" key="7">
    <source>
        <dbReference type="RuleBase" id="RU000414"/>
    </source>
</evidence>
<reference evidence="11" key="1">
    <citation type="submission" date="2021-01" db="EMBL/GenBank/DDBJ databases">
        <authorList>
            <consortium name="Genoscope - CEA"/>
            <person name="William W."/>
        </authorList>
    </citation>
    <scope>NUCLEOTIDE SEQUENCE</scope>
</reference>
<evidence type="ECO:0000256" key="6">
    <source>
        <dbReference type="ARBA" id="ARBA00049204"/>
    </source>
</evidence>
<evidence type="ECO:0000256" key="1">
    <source>
        <dbReference type="ARBA" id="ARBA00001962"/>
    </source>
</evidence>
<gene>
    <name evidence="11" type="ORF">PPRIM_AZ9-3.1.T1020153</name>
</gene>
<dbReference type="FunFam" id="1.10.287.990:FF:000001">
    <property type="entry name" value="Superoxide dismutase"/>
    <property type="match status" value="1"/>
</dbReference>
<dbReference type="InterPro" id="IPR019832">
    <property type="entry name" value="Mn/Fe_SOD_C"/>
</dbReference>
<evidence type="ECO:0000256" key="8">
    <source>
        <dbReference type="SAM" id="Coils"/>
    </source>
</evidence>
<evidence type="ECO:0000256" key="5">
    <source>
        <dbReference type="ARBA" id="ARBA00023004"/>
    </source>
</evidence>
<name>A0A8S1NZ62_PARPR</name>
<dbReference type="GO" id="GO:0030145">
    <property type="term" value="F:manganese ion binding"/>
    <property type="evidence" value="ECO:0007669"/>
    <property type="project" value="TreeGrafter"/>
</dbReference>
<keyword evidence="3 7" id="KW-0479">Metal-binding</keyword>
<evidence type="ECO:0000313" key="11">
    <source>
        <dbReference type="EMBL" id="CAD8096889.1"/>
    </source>
</evidence>
<accession>A0A8S1NZ62</accession>
<dbReference type="PANTHER" id="PTHR11404">
    <property type="entry name" value="SUPEROXIDE DISMUTASE 2"/>
    <property type="match status" value="1"/>
</dbReference>
<feature type="domain" description="Manganese/iron superoxide dismutase N-terminal" evidence="9">
    <location>
        <begin position="17"/>
        <end position="96"/>
    </location>
</feature>
<dbReference type="EC" id="1.15.1.1" evidence="7"/>
<dbReference type="EMBL" id="CAJJDM010000105">
    <property type="protein sequence ID" value="CAD8096889.1"/>
    <property type="molecule type" value="Genomic_DNA"/>
</dbReference>
<dbReference type="InterPro" id="IPR019831">
    <property type="entry name" value="Mn/Fe_SOD_N"/>
</dbReference>
<comment type="cofactor">
    <cofactor evidence="1">
        <name>Fe cation</name>
        <dbReference type="ChEBI" id="CHEBI:24875"/>
    </cofactor>
</comment>
<keyword evidence="5" id="KW-0408">Iron</keyword>
<dbReference type="GO" id="GO:0004784">
    <property type="term" value="F:superoxide dismutase activity"/>
    <property type="evidence" value="ECO:0007669"/>
    <property type="project" value="UniProtKB-EC"/>
</dbReference>
<evidence type="ECO:0000313" key="12">
    <source>
        <dbReference type="Proteomes" id="UP000688137"/>
    </source>
</evidence>
<dbReference type="InterPro" id="IPR001189">
    <property type="entry name" value="Mn/Fe_SOD"/>
</dbReference>
<dbReference type="Pfam" id="PF00081">
    <property type="entry name" value="Sod_Fe_N"/>
    <property type="match status" value="1"/>
</dbReference>
<comment type="function">
    <text evidence="7">Destroys radicals which are normally produced within the cells and which are toxic to biological systems.</text>
</comment>
<evidence type="ECO:0000256" key="3">
    <source>
        <dbReference type="ARBA" id="ARBA00022723"/>
    </source>
</evidence>
<dbReference type="FunFam" id="3.55.40.20:FF:000004">
    <property type="entry name" value="Superoxide dismutase [Fe]"/>
    <property type="match status" value="1"/>
</dbReference>
<organism evidence="11 12">
    <name type="scientific">Paramecium primaurelia</name>
    <dbReference type="NCBI Taxonomy" id="5886"/>
    <lineage>
        <taxon>Eukaryota</taxon>
        <taxon>Sar</taxon>
        <taxon>Alveolata</taxon>
        <taxon>Ciliophora</taxon>
        <taxon>Intramacronucleata</taxon>
        <taxon>Oligohymenophorea</taxon>
        <taxon>Peniculida</taxon>
        <taxon>Parameciidae</taxon>
        <taxon>Paramecium</taxon>
    </lineage>
</organism>
<dbReference type="PANTHER" id="PTHR11404:SF6">
    <property type="entry name" value="SUPEROXIDE DISMUTASE [MN], MITOCHONDRIAL"/>
    <property type="match status" value="1"/>
</dbReference>
<evidence type="ECO:0000259" key="10">
    <source>
        <dbReference type="Pfam" id="PF02777"/>
    </source>
</evidence>
<dbReference type="Pfam" id="PF02777">
    <property type="entry name" value="Sod_Fe_C"/>
    <property type="match status" value="1"/>
</dbReference>
<keyword evidence="8" id="KW-0175">Coiled coil</keyword>
<dbReference type="OMA" id="GSYEGWK"/>
<comment type="catalytic activity">
    <reaction evidence="6 7">
        <text>2 superoxide + 2 H(+) = H2O2 + O2</text>
        <dbReference type="Rhea" id="RHEA:20696"/>
        <dbReference type="ChEBI" id="CHEBI:15378"/>
        <dbReference type="ChEBI" id="CHEBI:15379"/>
        <dbReference type="ChEBI" id="CHEBI:16240"/>
        <dbReference type="ChEBI" id="CHEBI:18421"/>
        <dbReference type="EC" id="1.15.1.1"/>
    </reaction>
</comment>
<dbReference type="AlphaFoldDB" id="A0A8S1NZ62"/>